<protein>
    <submittedName>
        <fullName evidence="2">KGG domain-containing protein</fullName>
    </submittedName>
</protein>
<gene>
    <name evidence="2" type="ORF">OD750_018815</name>
</gene>
<dbReference type="InterPro" id="IPR052590">
    <property type="entry name" value="Stress/Virulence-Domain"/>
</dbReference>
<reference evidence="2" key="1">
    <citation type="submission" date="2023-02" db="EMBL/GenBank/DDBJ databases">
        <title>Tahibacter soli sp. nov. isolated from soil.</title>
        <authorList>
            <person name="Baek J.H."/>
            <person name="Lee J.K."/>
            <person name="Choi D.G."/>
            <person name="Jeon C.O."/>
        </authorList>
    </citation>
    <scope>NUCLEOTIDE SEQUENCE</scope>
    <source>
        <strain evidence="2">BL</strain>
    </source>
</reference>
<dbReference type="RefSeq" id="WP_263542182.1">
    <property type="nucleotide sequence ID" value="NZ_JAOVZO020000018.1"/>
</dbReference>
<feature type="compositionally biased region" description="Basic and acidic residues" evidence="1">
    <location>
        <begin position="52"/>
        <end position="72"/>
    </location>
</feature>
<dbReference type="AlphaFoldDB" id="A0A9X3YPP1"/>
<proteinExistence type="predicted"/>
<evidence type="ECO:0000256" key="1">
    <source>
        <dbReference type="SAM" id="MobiDB-lite"/>
    </source>
</evidence>
<sequence length="115" mass="12336">MNVYDQNAHALHTLSETTEYAAAPAPKRTSRRGFASMDRSRQREIASAGGRAAHERGTAHTFTSEEARDAGRKGGVSISRDREHMAAIGRKGGEARGASAKRTADQPAPPPQQQP</sequence>
<keyword evidence="3" id="KW-1185">Reference proteome</keyword>
<evidence type="ECO:0000313" key="2">
    <source>
        <dbReference type="EMBL" id="MDC8014603.1"/>
    </source>
</evidence>
<dbReference type="Pfam" id="PF10685">
    <property type="entry name" value="KGG"/>
    <property type="match status" value="1"/>
</dbReference>
<dbReference type="Proteomes" id="UP001139971">
    <property type="component" value="Unassembled WGS sequence"/>
</dbReference>
<name>A0A9X3YPP1_9GAMM</name>
<accession>A0A9X3YPP1</accession>
<comment type="caution">
    <text evidence="2">The sequence shown here is derived from an EMBL/GenBank/DDBJ whole genome shotgun (WGS) entry which is preliminary data.</text>
</comment>
<organism evidence="2 3">
    <name type="scientific">Tahibacter soli</name>
    <dbReference type="NCBI Taxonomy" id="2983605"/>
    <lineage>
        <taxon>Bacteria</taxon>
        <taxon>Pseudomonadati</taxon>
        <taxon>Pseudomonadota</taxon>
        <taxon>Gammaproteobacteria</taxon>
        <taxon>Lysobacterales</taxon>
        <taxon>Rhodanobacteraceae</taxon>
        <taxon>Tahibacter</taxon>
    </lineage>
</organism>
<dbReference type="PANTHER" id="PTHR36569:SF5">
    <property type="entry name" value="CONIDIATION-SPECIFIC PROTEIN 10 (EUROFUNG)"/>
    <property type="match status" value="1"/>
</dbReference>
<feature type="region of interest" description="Disordered" evidence="1">
    <location>
        <begin position="1"/>
        <end position="115"/>
    </location>
</feature>
<evidence type="ECO:0000313" key="3">
    <source>
        <dbReference type="Proteomes" id="UP001139971"/>
    </source>
</evidence>
<dbReference type="PANTHER" id="PTHR36569">
    <property type="match status" value="1"/>
</dbReference>
<dbReference type="InterPro" id="IPR019626">
    <property type="entry name" value="Stress-induced_KGG_rpt"/>
</dbReference>
<dbReference type="EMBL" id="JAOVZO020000018">
    <property type="protein sequence ID" value="MDC8014603.1"/>
    <property type="molecule type" value="Genomic_DNA"/>
</dbReference>